<evidence type="ECO:0000313" key="6">
    <source>
        <dbReference type="EMBL" id="ANU58245.1"/>
    </source>
</evidence>
<proteinExistence type="predicted"/>
<feature type="region of interest" description="Disordered" evidence="1">
    <location>
        <begin position="64"/>
        <end position="124"/>
    </location>
</feature>
<feature type="compositionally biased region" description="Basic and acidic residues" evidence="1">
    <location>
        <begin position="64"/>
        <end position="76"/>
    </location>
</feature>
<sequence length="533" mass="60999">MKKNELIEFLQRQIEYLQGQLDEALSSVSSLTLSNEKLQSTNDRLVATVDELRKQIASLEDAVKGKGAELSKEKAARQAVQRLQGSPSERQTKPMPAPAVSETPEQRPQKKRTNNGARRKTHPECEVETVVVEPDSPDFNPEAATFIGECDVVRYVMEPMRFKKIIYKVRKYVQDEKIYKGSAPATPLLNSQYTSSFIAGLAELRYLHCMPLENAVEYFRAHGFDLDKGTAQKLISKVRVHLENLYKALGPAVVEDNYICGDETYQKVRLQVATPSGRKIKKGYIWVFVGMTTGLVYFFYDDGSRSAEVFKQHIKGFNGAFQCDCYSGYRHIGIGEMSGIKRLPCLQHIKRKFLDLKDNPQAQEIAKLFGLLYHFEHQHRIGKDGWTAEKHLEWRQRYSKVMLEKIRMRLTAVKNRIGVPPDDPLLAATEHALKQWDVIPRIFASPTYRLDNNKVERINRYISLTRRRLTIGSHSGAEAAALYHSLAITCHQCGVNVFDYFCDIIDRCAAWPPNTPIEKYRDLLPDRWKPSQK</sequence>
<reference evidence="4" key="2">
    <citation type="submission" date="2017-04" db="EMBL/GenBank/DDBJ databases">
        <title>Complete Genome Sequences of Twelve Strains of a Stable Defined Moderately Diverse Mouse Microbiota 2 (sDMDMm2).</title>
        <authorList>
            <person name="Uchimura Y."/>
            <person name="Wyss M."/>
            <person name="Brugiroux S."/>
            <person name="Limenitakis J.P."/>
            <person name="Stecher B."/>
            <person name="McCoy K.D."/>
            <person name="Macpherson A.J."/>
        </authorList>
    </citation>
    <scope>NUCLEOTIDE SEQUENCE</scope>
    <source>
        <strain evidence="4">I48</strain>
    </source>
</reference>
<evidence type="ECO:0000313" key="3">
    <source>
        <dbReference type="EMBL" id="ANU57139.1"/>
    </source>
</evidence>
<keyword evidence="8" id="KW-1185">Reference proteome</keyword>
<dbReference type="EMBL" id="CP015401">
    <property type="protein sequence ID" value="ANU58245.1"/>
    <property type="molecule type" value="Genomic_DNA"/>
</dbReference>
<dbReference type="KEGG" id="bcae:A4V03_09595"/>
<dbReference type="EMBL" id="CP015401">
    <property type="protein sequence ID" value="ANU57139.1"/>
    <property type="molecule type" value="Genomic_DNA"/>
</dbReference>
<dbReference type="Gene3D" id="1.10.287.1490">
    <property type="match status" value="1"/>
</dbReference>
<evidence type="ECO:0000313" key="7">
    <source>
        <dbReference type="EMBL" id="ANU58994.1"/>
    </source>
</evidence>
<dbReference type="Pfam" id="PF03050">
    <property type="entry name" value="DDE_Tnp_IS66"/>
    <property type="match status" value="1"/>
</dbReference>
<dbReference type="PANTHER" id="PTHR33678:SF2">
    <property type="match status" value="1"/>
</dbReference>
<name>A0A1C7H1V9_9BACE</name>
<evidence type="ECO:0000256" key="1">
    <source>
        <dbReference type="SAM" id="MobiDB-lite"/>
    </source>
</evidence>
<dbReference type="PANTHER" id="PTHR33678">
    <property type="entry name" value="BLL1576 PROTEIN"/>
    <property type="match status" value="1"/>
</dbReference>
<dbReference type="OrthoDB" id="9760067at2"/>
<reference evidence="8" key="1">
    <citation type="submission" date="2016-04" db="EMBL/GenBank/DDBJ databases">
        <title>Complete Genome Sequences of Twelve Strains of a Stable Defined Moderately Diverse Mouse Microbiota 2 (sDMDMm2).</title>
        <authorList>
            <person name="Uchimura Y."/>
            <person name="Wyss M."/>
            <person name="Brugiroux S."/>
            <person name="Limenitakis J.P."/>
            <person name="Stecher B."/>
            <person name="McCoy K.D."/>
            <person name="Macpherson A.J."/>
        </authorList>
    </citation>
    <scope>NUCLEOTIDE SEQUENCE [LARGE SCALE GENOMIC DNA]</scope>
    <source>
        <strain evidence="3 8">I48</strain>
    </source>
</reference>
<dbReference type="RefSeq" id="WP_084081121.1">
    <property type="nucleotide sequence ID" value="NZ_CP015401.2"/>
</dbReference>
<dbReference type="KEGG" id="bcae:A4V03_16755"/>
<protein>
    <recommendedName>
        <fullName evidence="2">Transposase IS66 central domain-containing protein</fullName>
    </recommendedName>
</protein>
<evidence type="ECO:0000313" key="4">
    <source>
        <dbReference type="EMBL" id="ANU57792.1"/>
    </source>
</evidence>
<dbReference type="EMBL" id="CP015401">
    <property type="protein sequence ID" value="ANU58994.1"/>
    <property type="molecule type" value="Genomic_DNA"/>
</dbReference>
<organism evidence="4 8">
    <name type="scientific">Bacteroides caecimuris</name>
    <dbReference type="NCBI Taxonomy" id="1796613"/>
    <lineage>
        <taxon>Bacteria</taxon>
        <taxon>Pseudomonadati</taxon>
        <taxon>Bacteroidota</taxon>
        <taxon>Bacteroidia</taxon>
        <taxon>Bacteroidales</taxon>
        <taxon>Bacteroidaceae</taxon>
        <taxon>Bacteroides</taxon>
    </lineage>
</organism>
<dbReference type="KEGG" id="bcae:A4V03_12260"/>
<dbReference type="AlphaFoldDB" id="A0A1C7H1V9"/>
<evidence type="ECO:0000313" key="8">
    <source>
        <dbReference type="Proteomes" id="UP000092631"/>
    </source>
</evidence>
<feature type="domain" description="Transposase IS66 central" evidence="2">
    <location>
        <begin position="191"/>
        <end position="478"/>
    </location>
</feature>
<dbReference type="EMBL" id="CP015401">
    <property type="protein sequence ID" value="ANU57792.1"/>
    <property type="molecule type" value="Genomic_DNA"/>
</dbReference>
<evidence type="ECO:0000259" key="2">
    <source>
        <dbReference type="Pfam" id="PF03050"/>
    </source>
</evidence>
<dbReference type="EMBL" id="CP015401">
    <property type="protein sequence ID" value="ANU58187.1"/>
    <property type="molecule type" value="Genomic_DNA"/>
</dbReference>
<feature type="compositionally biased region" description="Basic residues" evidence="1">
    <location>
        <begin position="109"/>
        <end position="121"/>
    </location>
</feature>
<dbReference type="Proteomes" id="UP000092631">
    <property type="component" value="Chromosome"/>
</dbReference>
<dbReference type="InterPro" id="IPR052344">
    <property type="entry name" value="Transposase-related"/>
</dbReference>
<dbReference type="NCBIfam" id="NF033517">
    <property type="entry name" value="transpos_IS66"/>
    <property type="match status" value="1"/>
</dbReference>
<accession>A0A1C7H1V9</accession>
<dbReference type="KEGG" id="bcae:A4V03_11930"/>
<evidence type="ECO:0000313" key="5">
    <source>
        <dbReference type="EMBL" id="ANU58187.1"/>
    </source>
</evidence>
<dbReference type="InterPro" id="IPR004291">
    <property type="entry name" value="Transposase_IS66_central"/>
</dbReference>
<gene>
    <name evidence="3" type="ORF">A4V03_05825</name>
    <name evidence="4" type="ORF">A4V03_09595</name>
    <name evidence="5" type="ORF">A4V03_11930</name>
    <name evidence="6" type="ORF">A4V03_12260</name>
    <name evidence="7" type="ORF">A4V03_16755</name>
</gene>
<dbReference type="KEGG" id="bcae:A4V03_05825"/>
<dbReference type="GeneID" id="82188789"/>